<dbReference type="Pfam" id="PF13432">
    <property type="entry name" value="TPR_16"/>
    <property type="match status" value="1"/>
</dbReference>
<dbReference type="GO" id="GO:0009279">
    <property type="term" value="C:cell outer membrane"/>
    <property type="evidence" value="ECO:0007669"/>
    <property type="project" value="TreeGrafter"/>
</dbReference>
<evidence type="ECO:0000256" key="4">
    <source>
        <dbReference type="SAM" id="SignalP"/>
    </source>
</evidence>
<dbReference type="PANTHER" id="PTHR44858">
    <property type="entry name" value="TETRATRICOPEPTIDE REPEAT PROTEIN 6"/>
    <property type="match status" value="1"/>
</dbReference>
<dbReference type="InterPro" id="IPR011990">
    <property type="entry name" value="TPR-like_helical_dom_sf"/>
</dbReference>
<dbReference type="SUPFAM" id="SSF48452">
    <property type="entry name" value="TPR-like"/>
    <property type="match status" value="1"/>
</dbReference>
<dbReference type="PANTHER" id="PTHR44858:SF1">
    <property type="entry name" value="UDP-N-ACETYLGLUCOSAMINE--PEPTIDE N-ACETYLGLUCOSAMINYLTRANSFERASE SPINDLY-RELATED"/>
    <property type="match status" value="1"/>
</dbReference>
<keyword evidence="2 3" id="KW-0802">TPR repeat</keyword>
<accession>D5EHM8</accession>
<feature type="chain" id="PRO_5003071503" evidence="4">
    <location>
        <begin position="37"/>
        <end position="300"/>
    </location>
</feature>
<dbReference type="PROSITE" id="PS50005">
    <property type="entry name" value="TPR"/>
    <property type="match status" value="2"/>
</dbReference>
<keyword evidence="6" id="KW-1185">Reference proteome</keyword>
<sequence>MPSNHAVLITKWKRRLFIGVLCCSALTAGAIYSLQAQDYGSGQENPNVHEGYAHLEAGETRQAMAAFERALAVNAEDLSALLGRALIYSEKQMHQRAFTAYDTIVKLSPKHAFAWNRRGLAAFNLEDFDEALNSFERATESRPVNGFFYESLAWTHMCRGEYSAAAESAKTATLMYNREGETATYPLLIAYFAYKTTGDEVNAQRSLSYAERNRPQTWPAPIIDYLSGRMDESGLISFVTSHSQETEAHTYIGLNLIAENKTPEAEAHLEWVSRQGDPRVFEYTLARAMQLQTSVAVLTH</sequence>
<feature type="repeat" description="TPR" evidence="3">
    <location>
        <begin position="112"/>
        <end position="145"/>
    </location>
</feature>
<dbReference type="EMBL" id="CP001998">
    <property type="protein sequence ID" value="ADE54069.1"/>
    <property type="molecule type" value="Genomic_DNA"/>
</dbReference>
<dbReference type="InterPro" id="IPR019734">
    <property type="entry name" value="TPR_rpt"/>
</dbReference>
<dbReference type="Proteomes" id="UP000000925">
    <property type="component" value="Chromosome"/>
</dbReference>
<feature type="repeat" description="TPR" evidence="3">
    <location>
        <begin position="44"/>
        <end position="77"/>
    </location>
</feature>
<evidence type="ECO:0000313" key="5">
    <source>
        <dbReference type="EMBL" id="ADE54069.1"/>
    </source>
</evidence>
<evidence type="ECO:0000256" key="2">
    <source>
        <dbReference type="ARBA" id="ARBA00022803"/>
    </source>
</evidence>
<evidence type="ECO:0000313" key="6">
    <source>
        <dbReference type="Proteomes" id="UP000000925"/>
    </source>
</evidence>
<dbReference type="Gene3D" id="1.25.40.10">
    <property type="entry name" value="Tetratricopeptide repeat domain"/>
    <property type="match status" value="1"/>
</dbReference>
<protein>
    <submittedName>
        <fullName evidence="5">TPR repeat-containing protein</fullName>
    </submittedName>
</protein>
<dbReference type="SMART" id="SM00028">
    <property type="entry name" value="TPR"/>
    <property type="match status" value="4"/>
</dbReference>
<dbReference type="RefSeq" id="WP_013042791.1">
    <property type="nucleotide sequence ID" value="NC_014008.1"/>
</dbReference>
<keyword evidence="1" id="KW-0677">Repeat</keyword>
<name>D5EHM8_CORAD</name>
<evidence type="ECO:0000256" key="1">
    <source>
        <dbReference type="ARBA" id="ARBA00022737"/>
    </source>
</evidence>
<feature type="signal peptide" evidence="4">
    <location>
        <begin position="1"/>
        <end position="36"/>
    </location>
</feature>
<dbReference type="HOGENOM" id="CLU_926562_0_0_0"/>
<dbReference type="GO" id="GO:0046813">
    <property type="term" value="P:receptor-mediated virion attachment to host cell"/>
    <property type="evidence" value="ECO:0007669"/>
    <property type="project" value="TreeGrafter"/>
</dbReference>
<gene>
    <name evidence="5" type="ordered locus">Caka_1047</name>
</gene>
<dbReference type="KEGG" id="caa:Caka_1047"/>
<proteinExistence type="predicted"/>
<dbReference type="OrthoDB" id="6193797at2"/>
<dbReference type="AlphaFoldDB" id="D5EHM8"/>
<dbReference type="InterPro" id="IPR050498">
    <property type="entry name" value="Ycf3"/>
</dbReference>
<organism evidence="5 6">
    <name type="scientific">Coraliomargarita akajimensis (strain DSM 45221 / IAM 15411 / JCM 23193 / KCTC 12865 / 04OKA010-24)</name>
    <dbReference type="NCBI Taxonomy" id="583355"/>
    <lineage>
        <taxon>Bacteria</taxon>
        <taxon>Pseudomonadati</taxon>
        <taxon>Verrucomicrobiota</taxon>
        <taxon>Opitutia</taxon>
        <taxon>Puniceicoccales</taxon>
        <taxon>Coraliomargaritaceae</taxon>
        <taxon>Coraliomargarita</taxon>
    </lineage>
</organism>
<dbReference type="STRING" id="583355.Caka_1047"/>
<evidence type="ECO:0000256" key="3">
    <source>
        <dbReference type="PROSITE-ProRule" id="PRU00339"/>
    </source>
</evidence>
<reference evidence="5 6" key="1">
    <citation type="journal article" date="2010" name="Stand. Genomic Sci.">
        <title>Complete genome sequence of Coraliomargarita akajimensis type strain (04OKA010-24).</title>
        <authorList>
            <person name="Mavromatis K."/>
            <person name="Abt B."/>
            <person name="Brambilla E."/>
            <person name="Lapidus A."/>
            <person name="Copeland A."/>
            <person name="Deshpande S."/>
            <person name="Nolan M."/>
            <person name="Lucas S."/>
            <person name="Tice H."/>
            <person name="Cheng J.F."/>
            <person name="Han C."/>
            <person name="Detter J.C."/>
            <person name="Woyke T."/>
            <person name="Goodwin L."/>
            <person name="Pitluck S."/>
            <person name="Held B."/>
            <person name="Brettin T."/>
            <person name="Tapia R."/>
            <person name="Ivanova N."/>
            <person name="Mikhailova N."/>
            <person name="Pati A."/>
            <person name="Liolios K."/>
            <person name="Chen A."/>
            <person name="Palaniappan K."/>
            <person name="Land M."/>
            <person name="Hauser L."/>
            <person name="Chang Y.J."/>
            <person name="Jeffries C.D."/>
            <person name="Rohde M."/>
            <person name="Goker M."/>
            <person name="Bristow J."/>
            <person name="Eisen J.A."/>
            <person name="Markowitz V."/>
            <person name="Hugenholtz P."/>
            <person name="Klenk H.P."/>
            <person name="Kyrpides N.C."/>
        </authorList>
    </citation>
    <scope>NUCLEOTIDE SEQUENCE [LARGE SCALE GENOMIC DNA]</scope>
    <source>
        <strain evidence="6">DSM 45221 / IAM 15411 / JCM 23193 / KCTC 12865</strain>
    </source>
</reference>
<keyword evidence="4" id="KW-0732">Signal</keyword>
<dbReference type="Pfam" id="PF00515">
    <property type="entry name" value="TPR_1"/>
    <property type="match status" value="1"/>
</dbReference>
<dbReference type="eggNOG" id="COG0457">
    <property type="taxonomic scope" value="Bacteria"/>
</dbReference>